<name>A0AAD6X9N0_9AGAR</name>
<reference evidence="1" key="1">
    <citation type="submission" date="2023-03" db="EMBL/GenBank/DDBJ databases">
        <title>Massive genome expansion in bonnet fungi (Mycena s.s.) driven by repeated elements and novel gene families across ecological guilds.</title>
        <authorList>
            <consortium name="Lawrence Berkeley National Laboratory"/>
            <person name="Harder C.B."/>
            <person name="Miyauchi S."/>
            <person name="Viragh M."/>
            <person name="Kuo A."/>
            <person name="Thoen E."/>
            <person name="Andreopoulos B."/>
            <person name="Lu D."/>
            <person name="Skrede I."/>
            <person name="Drula E."/>
            <person name="Henrissat B."/>
            <person name="Morin E."/>
            <person name="Kohler A."/>
            <person name="Barry K."/>
            <person name="LaButti K."/>
            <person name="Morin E."/>
            <person name="Salamov A."/>
            <person name="Lipzen A."/>
            <person name="Mereny Z."/>
            <person name="Hegedus B."/>
            <person name="Baldrian P."/>
            <person name="Stursova M."/>
            <person name="Weitz H."/>
            <person name="Taylor A."/>
            <person name="Grigoriev I.V."/>
            <person name="Nagy L.G."/>
            <person name="Martin F."/>
            <person name="Kauserud H."/>
        </authorList>
    </citation>
    <scope>NUCLEOTIDE SEQUENCE</scope>
    <source>
        <strain evidence="1">CBHHK200</strain>
    </source>
</reference>
<keyword evidence="2" id="KW-1185">Reference proteome</keyword>
<proteinExistence type="predicted"/>
<evidence type="ECO:0000313" key="2">
    <source>
        <dbReference type="Proteomes" id="UP001218188"/>
    </source>
</evidence>
<sequence>MQRVNVCVWFSGCVCSPSALMCFEFWDRLPSPFFANASVHASSARAAYGPSAAYGRVFLRRTRWRVGSHSATCLRAVHVVTLLRCSLSSSCSFLFRLFLSDTGGIQSMETARQSSTRQISSATIASISTIAARPSPSIICTPLPPFPSRAVLPVLTNAQQRPKILHSRDIAPPSAPRGHDDDDFDLVSSHLRVRAPAPLPTALSSCAAPPPGPHSAIQLLFLPLGSHLPAGPILRRRLSVRVPLRASPASPARQSADSPNRYFVRAPRVTL</sequence>
<dbReference type="AlphaFoldDB" id="A0AAD6X9N0"/>
<evidence type="ECO:0000313" key="1">
    <source>
        <dbReference type="EMBL" id="KAJ7040026.1"/>
    </source>
</evidence>
<gene>
    <name evidence="1" type="ORF">C8F04DRAFT_1391997</name>
</gene>
<accession>A0AAD6X9N0</accession>
<organism evidence="1 2">
    <name type="scientific">Mycena alexandri</name>
    <dbReference type="NCBI Taxonomy" id="1745969"/>
    <lineage>
        <taxon>Eukaryota</taxon>
        <taxon>Fungi</taxon>
        <taxon>Dikarya</taxon>
        <taxon>Basidiomycota</taxon>
        <taxon>Agaricomycotina</taxon>
        <taxon>Agaricomycetes</taxon>
        <taxon>Agaricomycetidae</taxon>
        <taxon>Agaricales</taxon>
        <taxon>Marasmiineae</taxon>
        <taxon>Mycenaceae</taxon>
        <taxon>Mycena</taxon>
    </lineage>
</organism>
<dbReference type="EMBL" id="JARJCM010000024">
    <property type="protein sequence ID" value="KAJ7040026.1"/>
    <property type="molecule type" value="Genomic_DNA"/>
</dbReference>
<comment type="caution">
    <text evidence="1">The sequence shown here is derived from an EMBL/GenBank/DDBJ whole genome shotgun (WGS) entry which is preliminary data.</text>
</comment>
<protein>
    <submittedName>
        <fullName evidence="1">Uncharacterized protein</fullName>
    </submittedName>
</protein>
<dbReference type="Proteomes" id="UP001218188">
    <property type="component" value="Unassembled WGS sequence"/>
</dbReference>